<reference evidence="3 4" key="1">
    <citation type="journal article" date="2017" name="Int. J. Syst. Evol. Microbiol.">
        <title>Ramlibacter alkalitolerans sp. nov., alkali-tolerant bacterium isolated from soil of ginseng.</title>
        <authorList>
            <person name="Lee D.H."/>
            <person name="Cha C.J."/>
        </authorList>
    </citation>
    <scope>NUCLEOTIDE SEQUENCE [LARGE SCALE GENOMIC DNA]</scope>
    <source>
        <strain evidence="3 4">KACC 19305</strain>
    </source>
</reference>
<dbReference type="Proteomes" id="UP000622707">
    <property type="component" value="Unassembled WGS sequence"/>
</dbReference>
<sequence length="186" mass="20150">MKPTFTVPAASFALAAALAAGSACAQSGTDHGAHQHADHARHMAERQAEVSGRGKDVMPFDLAATLHVFTKTKTGGVQKVVARRSKDREQVRLVREHLQEIQGQFRRRDFSGPAHIHGHDMPGLHELQAAPPGAVRVAYREVPAGAELAFTSADRALVRAIHRWFDAQVADHGHDAQAGHEGHVHK</sequence>
<gene>
    <name evidence="3" type="ORF">JI746_16085</name>
</gene>
<keyword evidence="4" id="KW-1185">Reference proteome</keyword>
<dbReference type="RefSeq" id="WP_201690849.1">
    <property type="nucleotide sequence ID" value="NZ_JAEQND010000008.1"/>
</dbReference>
<comment type="caution">
    <text evidence="3">The sequence shown here is derived from an EMBL/GenBank/DDBJ whole genome shotgun (WGS) entry which is preliminary data.</text>
</comment>
<evidence type="ECO:0000256" key="2">
    <source>
        <dbReference type="SAM" id="SignalP"/>
    </source>
</evidence>
<feature type="chain" id="PRO_5047407233" evidence="2">
    <location>
        <begin position="26"/>
        <end position="186"/>
    </location>
</feature>
<evidence type="ECO:0000313" key="4">
    <source>
        <dbReference type="Proteomes" id="UP000622707"/>
    </source>
</evidence>
<feature type="region of interest" description="Disordered" evidence="1">
    <location>
        <begin position="26"/>
        <end position="53"/>
    </location>
</feature>
<protein>
    <submittedName>
        <fullName evidence="3">Aspartate carbamoyltransferase</fullName>
    </submittedName>
</protein>
<feature type="signal peptide" evidence="2">
    <location>
        <begin position="1"/>
        <end position="25"/>
    </location>
</feature>
<proteinExistence type="predicted"/>
<evidence type="ECO:0000256" key="1">
    <source>
        <dbReference type="SAM" id="MobiDB-lite"/>
    </source>
</evidence>
<accession>A0ABS1JQT6</accession>
<name>A0ABS1JQT6_9BURK</name>
<feature type="compositionally biased region" description="Basic and acidic residues" evidence="1">
    <location>
        <begin position="31"/>
        <end position="53"/>
    </location>
</feature>
<keyword evidence="2" id="KW-0732">Signal</keyword>
<organism evidence="3 4">
    <name type="scientific">Ramlibacter alkalitolerans</name>
    <dbReference type="NCBI Taxonomy" id="2039631"/>
    <lineage>
        <taxon>Bacteria</taxon>
        <taxon>Pseudomonadati</taxon>
        <taxon>Pseudomonadota</taxon>
        <taxon>Betaproteobacteria</taxon>
        <taxon>Burkholderiales</taxon>
        <taxon>Comamonadaceae</taxon>
        <taxon>Ramlibacter</taxon>
    </lineage>
</organism>
<dbReference type="PROSITE" id="PS51257">
    <property type="entry name" value="PROKAR_LIPOPROTEIN"/>
    <property type="match status" value="1"/>
</dbReference>
<dbReference type="EMBL" id="JAEQND010000008">
    <property type="protein sequence ID" value="MBL0426635.1"/>
    <property type="molecule type" value="Genomic_DNA"/>
</dbReference>
<evidence type="ECO:0000313" key="3">
    <source>
        <dbReference type="EMBL" id="MBL0426635.1"/>
    </source>
</evidence>